<sequence length="515" mass="53164">MSTEPGYQAPTVNVATALPKRNVGSAVLVVPVVSTGDEDKPGAVVSAAGPFLSADAVAEIEAGLRALEATGGSEQVHRLVVASLPVASVLTVGLGKPRPEWPADVIRRAAGVAARSLGGAEAVLTTLTQLPGEDVCSAAVEGLILGSYRFTEFRSDKTAPKDKGLRRITVLSTAKDAGKDSAHGAAVATAVATARDLVNTPPSHLFPAEFAKRAKALGEAVGLEVEVLDDKALQKGGYGGVIGVGQGSSRPPRLVRLTHRGSKLAKKPKQAKRVALVGKGITFDTGGISIKPAASMHYMTSDMGGAAAVIATVALAAQRQLPIDVIATVPMAENMPSATAQRPGDVLTQYGGTTVEVQNTDAEGRLILADAIVRACEDDPDYLIETSTLTGAQTVALGARIPGVMGSDEFRDRVAAISQRVGENGWPMPLPDELKEDLKSTVADLSNISGQRFAGMLVAGVFLREFVADGVGWAHIDVAGPAYNTGSPWGYTPKGGTGVPTRTMFAVLEDIAENG</sequence>
<dbReference type="Proteomes" id="UP000193801">
    <property type="component" value="Unassembled WGS sequence"/>
</dbReference>
<dbReference type="InterPro" id="IPR000819">
    <property type="entry name" value="Peptidase_M17_C"/>
</dbReference>
<keyword evidence="13" id="KW-1185">Reference proteome</keyword>
<feature type="binding site" evidence="8">
    <location>
        <position position="363"/>
    </location>
    <ligand>
        <name>Mn(2+)</name>
        <dbReference type="ChEBI" id="CHEBI:29035"/>
        <label>2</label>
    </ligand>
</feature>
<comment type="cofactor">
    <cofactor evidence="8">
        <name>Mn(2+)</name>
        <dbReference type="ChEBI" id="CHEBI:29035"/>
    </cofactor>
    <text evidence="8">Binds 2 manganese ions per subunit.</text>
</comment>
<comment type="catalytic activity">
    <reaction evidence="2 8">
        <text>Release of an N-terminal amino acid, preferentially leucine, but not glutamic or aspartic acids.</text>
        <dbReference type="EC" id="3.4.11.10"/>
    </reaction>
</comment>
<evidence type="ECO:0000256" key="5">
    <source>
        <dbReference type="ARBA" id="ARBA00022670"/>
    </source>
</evidence>
<name>A0A1X2ADG9_9MYCO</name>
<feature type="binding site" evidence="8">
    <location>
        <position position="284"/>
    </location>
    <ligand>
        <name>Mn(2+)</name>
        <dbReference type="ChEBI" id="CHEBI:29035"/>
        <label>2</label>
    </ligand>
</feature>
<dbReference type="SUPFAM" id="SSF52949">
    <property type="entry name" value="Macro domain-like"/>
    <property type="match status" value="1"/>
</dbReference>
<dbReference type="GO" id="GO:0070006">
    <property type="term" value="F:metalloaminopeptidase activity"/>
    <property type="evidence" value="ECO:0007669"/>
    <property type="project" value="InterPro"/>
</dbReference>
<dbReference type="EC" id="3.4.11.1" evidence="8"/>
<dbReference type="GO" id="GO:0030145">
    <property type="term" value="F:manganese ion binding"/>
    <property type="evidence" value="ECO:0007669"/>
    <property type="project" value="UniProtKB-UniRule"/>
</dbReference>
<comment type="similarity">
    <text evidence="3 8">Belongs to the peptidase M17 family.</text>
</comment>
<dbReference type="Proteomes" id="UP000193285">
    <property type="component" value="Unassembled WGS sequence"/>
</dbReference>
<evidence type="ECO:0000256" key="7">
    <source>
        <dbReference type="ARBA" id="ARBA00049972"/>
    </source>
</evidence>
<accession>A0A1X2ADG9</accession>
<dbReference type="NCBIfam" id="NF002073">
    <property type="entry name" value="PRK00913.1-2"/>
    <property type="match status" value="1"/>
</dbReference>
<evidence type="ECO:0000256" key="4">
    <source>
        <dbReference type="ARBA" id="ARBA00022438"/>
    </source>
</evidence>
<dbReference type="Gene3D" id="3.40.630.10">
    <property type="entry name" value="Zn peptidases"/>
    <property type="match status" value="1"/>
</dbReference>
<gene>
    <name evidence="8" type="primary">pepA</name>
    <name evidence="11" type="ORF">AWB90_10200</name>
    <name evidence="10" type="ORF">AWB91_10625</name>
</gene>
<dbReference type="EMBL" id="LQPN01000037">
    <property type="protein sequence ID" value="ORW49253.1"/>
    <property type="molecule type" value="Genomic_DNA"/>
</dbReference>
<protein>
    <recommendedName>
        <fullName evidence="8">Probable cytosol aminopeptidase</fullName>
        <ecNumber evidence="8">3.4.11.1</ecNumber>
    </recommendedName>
    <alternativeName>
        <fullName evidence="8">Leucine aminopeptidase</fullName>
        <shortName evidence="8">LAP</shortName>
        <ecNumber evidence="8">3.4.11.10</ecNumber>
    </alternativeName>
    <alternativeName>
        <fullName evidence="8">Leucyl aminopeptidase</fullName>
    </alternativeName>
</protein>
<feature type="binding site" evidence="8">
    <location>
        <position position="279"/>
    </location>
    <ligand>
        <name>Mn(2+)</name>
        <dbReference type="ChEBI" id="CHEBI:29035"/>
        <label>2</label>
    </ligand>
</feature>
<dbReference type="GO" id="GO:0006508">
    <property type="term" value="P:proteolysis"/>
    <property type="evidence" value="ECO:0007669"/>
    <property type="project" value="UniProtKB-KW"/>
</dbReference>
<dbReference type="EC" id="3.4.11.10" evidence="8"/>
<comment type="catalytic activity">
    <reaction evidence="1 8">
        <text>Release of an N-terminal amino acid, Xaa-|-Yaa-, in which Xaa is preferably Leu, but may be other amino acids including Pro although not Arg or Lys, and Yaa may be Pro. Amino acid amides and methyl esters are also readily hydrolyzed, but rates on arylamides are exceedingly low.</text>
        <dbReference type="EC" id="3.4.11.1"/>
    </reaction>
</comment>
<dbReference type="GO" id="GO:0005737">
    <property type="term" value="C:cytoplasm"/>
    <property type="evidence" value="ECO:0007669"/>
    <property type="project" value="UniProtKB-SubCell"/>
</dbReference>
<dbReference type="PANTHER" id="PTHR11963:SF23">
    <property type="entry name" value="CYTOSOL AMINOPEPTIDASE"/>
    <property type="match status" value="1"/>
</dbReference>
<feature type="binding site" evidence="8">
    <location>
        <position position="363"/>
    </location>
    <ligand>
        <name>Mn(2+)</name>
        <dbReference type="ChEBI" id="CHEBI:29035"/>
        <label>1</label>
    </ligand>
</feature>
<dbReference type="AlphaFoldDB" id="A0A1X2ADG9"/>
<evidence type="ECO:0000256" key="6">
    <source>
        <dbReference type="ARBA" id="ARBA00022801"/>
    </source>
</evidence>
<proteinExistence type="inferred from homology"/>
<dbReference type="HAMAP" id="MF_00181">
    <property type="entry name" value="Cytosol_peptidase_M17"/>
    <property type="match status" value="1"/>
</dbReference>
<reference evidence="10" key="2">
    <citation type="submission" date="2016-01" db="EMBL/GenBank/DDBJ databases">
        <authorList>
            <person name="Ana R.F.D.C."/>
            <person name="Tarcisio F."/>
            <person name="Maria L.L."/>
            <person name="Monica P."/>
            <person name="Wana L.O.D.C."/>
            <person name="Elisabetta G."/>
            <person name="Jeann R.D.C.B."/>
            <person name="Veronica D.S."/>
            <person name="Karla V.B.L."/>
            <person name="Roberto B."/>
            <person name="Antonella G."/>
            <person name="Anna F."/>
            <person name="Alessandro M."/>
            <person name="Pamela F."/>
            <person name="Francesca D.L."/>
            <person name="Giulia F.S."/>
            <person name="Sara T."/>
            <person name="Fabio R."/>
            <person name="Olivier J."/>
            <person name="Nicola S."/>
            <person name="Enrico T."/>
        </authorList>
    </citation>
    <scope>NUCLEOTIDE SEQUENCE</scope>
    <source>
        <strain evidence="10">FI-07156</strain>
    </source>
</reference>
<keyword evidence="8" id="KW-0479">Metal-binding</keyword>
<evidence type="ECO:0000256" key="8">
    <source>
        <dbReference type="HAMAP-Rule" id="MF_00181"/>
    </source>
</evidence>
<feature type="binding site" evidence="8">
    <location>
        <position position="302"/>
    </location>
    <ligand>
        <name>Mn(2+)</name>
        <dbReference type="ChEBI" id="CHEBI:29035"/>
        <label>2</label>
    </ligand>
</feature>
<evidence type="ECO:0000256" key="1">
    <source>
        <dbReference type="ARBA" id="ARBA00000135"/>
    </source>
</evidence>
<comment type="caution">
    <text evidence="11">The sequence shown here is derived from an EMBL/GenBank/DDBJ whole genome shotgun (WGS) entry which is preliminary data.</text>
</comment>
<keyword evidence="5 8" id="KW-0645">Protease</keyword>
<dbReference type="RefSeq" id="WP_085094615.1">
    <property type="nucleotide sequence ID" value="NZ_JACKVQ010000006.1"/>
</dbReference>
<dbReference type="EMBL" id="LQPK01000007">
    <property type="protein sequence ID" value="ORW32410.1"/>
    <property type="molecule type" value="Genomic_DNA"/>
</dbReference>
<dbReference type="Gene3D" id="3.40.220.10">
    <property type="entry name" value="Leucine Aminopeptidase, subunit E, domain 1"/>
    <property type="match status" value="1"/>
</dbReference>
<dbReference type="InterPro" id="IPR023042">
    <property type="entry name" value="Peptidase_M17_leu_NH2_pept"/>
</dbReference>
<dbReference type="PANTHER" id="PTHR11963">
    <property type="entry name" value="LEUCINE AMINOPEPTIDASE-RELATED"/>
    <property type="match status" value="1"/>
</dbReference>
<dbReference type="SUPFAM" id="SSF53187">
    <property type="entry name" value="Zn-dependent exopeptidases"/>
    <property type="match status" value="1"/>
</dbReference>
<dbReference type="STRING" id="767916.AWB91_10625"/>
<feature type="domain" description="Cytosol aminopeptidase" evidence="9">
    <location>
        <begin position="359"/>
        <end position="366"/>
    </location>
</feature>
<dbReference type="CDD" id="cd00433">
    <property type="entry name" value="Peptidase_M17"/>
    <property type="match status" value="1"/>
</dbReference>
<feature type="active site" evidence="8">
    <location>
        <position position="291"/>
    </location>
</feature>
<dbReference type="Pfam" id="PF00883">
    <property type="entry name" value="Peptidase_M17"/>
    <property type="match status" value="1"/>
</dbReference>
<dbReference type="OrthoDB" id="9809354at2"/>
<feature type="binding site" evidence="8">
    <location>
        <position position="361"/>
    </location>
    <ligand>
        <name>Mn(2+)</name>
        <dbReference type="ChEBI" id="CHEBI:29035"/>
        <label>1</label>
    </ligand>
</feature>
<dbReference type="PRINTS" id="PR00481">
    <property type="entry name" value="LAMNOPPTDASE"/>
</dbReference>
<dbReference type="PROSITE" id="PS00631">
    <property type="entry name" value="CYTOSOL_AP"/>
    <property type="match status" value="1"/>
</dbReference>
<dbReference type="InterPro" id="IPR043472">
    <property type="entry name" value="Macro_dom-like"/>
</dbReference>
<feature type="binding site" evidence="8">
    <location>
        <position position="284"/>
    </location>
    <ligand>
        <name>Mn(2+)</name>
        <dbReference type="ChEBI" id="CHEBI:29035"/>
        <label>1</label>
    </ligand>
</feature>
<evidence type="ECO:0000259" key="9">
    <source>
        <dbReference type="PROSITE" id="PS00631"/>
    </source>
</evidence>
<dbReference type="InterPro" id="IPR011356">
    <property type="entry name" value="Leucine_aapep/pepB"/>
</dbReference>
<dbReference type="InterPro" id="IPR008283">
    <property type="entry name" value="Peptidase_M17_N"/>
</dbReference>
<comment type="function">
    <text evidence="7 8">Presumably involved in the processing and regular turnover of intracellular proteins. Catalyzes the removal of unsubstituted N-terminal amino acids from various peptides.</text>
</comment>
<dbReference type="Pfam" id="PF02789">
    <property type="entry name" value="Peptidase_M17_N"/>
    <property type="match status" value="1"/>
</dbReference>
<evidence type="ECO:0000313" key="10">
    <source>
        <dbReference type="EMBL" id="ORW32410.1"/>
    </source>
</evidence>
<keyword evidence="8" id="KW-0464">Manganese</keyword>
<evidence type="ECO:0000313" key="12">
    <source>
        <dbReference type="Proteomes" id="UP000193285"/>
    </source>
</evidence>
<reference evidence="12 13" key="1">
    <citation type="journal article" date="2015" name="Emerg. Microbes Infect.">
        <title>Characterization of 17 strains belonging to the Mycobacterium simiae complex and description of Mycobacterium paraense sp. nov.</title>
        <authorList>
            <person name="Fusco da Costa A.R."/>
            <person name="Fedrizzi T."/>
            <person name="Lopes M.L."/>
            <person name="Pecorari M."/>
            <person name="Oliveira da Costa W.L."/>
            <person name="Giacobazzi E."/>
            <person name="da Costa Bahia J.R."/>
            <person name="De Sanctis V."/>
            <person name="Batista Lima K.V."/>
            <person name="Bertorelli R."/>
            <person name="Grottola A."/>
            <person name="Fabio A."/>
            <person name="Mariottini A."/>
            <person name="Ferretti P."/>
            <person name="Di Leva F."/>
            <person name="Fregni Serpini G."/>
            <person name="Tagliazucchi S."/>
            <person name="Rumpianesi F."/>
            <person name="Jousson O."/>
            <person name="Segata N."/>
            <person name="Tortoli E."/>
        </authorList>
    </citation>
    <scope>NUCLEOTIDE SEQUENCE [LARGE SCALE GENOMIC DNA]</scope>
    <source>
        <strain evidence="10 13">FI-07156</strain>
        <strain evidence="11 12">IEC33</strain>
    </source>
</reference>
<feature type="active site" evidence="8">
    <location>
        <position position="365"/>
    </location>
</feature>
<keyword evidence="4 8" id="KW-0031">Aminopeptidase</keyword>
<evidence type="ECO:0000313" key="11">
    <source>
        <dbReference type="EMBL" id="ORW49253.1"/>
    </source>
</evidence>
<evidence type="ECO:0000256" key="2">
    <source>
        <dbReference type="ARBA" id="ARBA00000967"/>
    </source>
</evidence>
<keyword evidence="6 8" id="KW-0378">Hydrolase</keyword>
<reference evidence="11" key="3">
    <citation type="submission" date="2016-01" db="EMBL/GenBank/DDBJ databases">
        <authorList>
            <person name="Oliw E.H."/>
        </authorList>
    </citation>
    <scope>NUCLEOTIDE SEQUENCE</scope>
    <source>
        <strain evidence="11">IEC33</strain>
    </source>
</reference>
<organism evidence="11 12">
    <name type="scientific">Mycobacterium paraense</name>
    <dbReference type="NCBI Taxonomy" id="767916"/>
    <lineage>
        <taxon>Bacteria</taxon>
        <taxon>Bacillati</taxon>
        <taxon>Actinomycetota</taxon>
        <taxon>Actinomycetes</taxon>
        <taxon>Mycobacteriales</taxon>
        <taxon>Mycobacteriaceae</taxon>
        <taxon>Mycobacterium</taxon>
        <taxon>Mycobacterium simiae complex</taxon>
    </lineage>
</organism>
<evidence type="ECO:0000256" key="3">
    <source>
        <dbReference type="ARBA" id="ARBA00009528"/>
    </source>
</evidence>
<comment type="subcellular location">
    <subcellularLocation>
        <location evidence="8">Cytoplasm</location>
    </subcellularLocation>
</comment>
<evidence type="ECO:0000313" key="13">
    <source>
        <dbReference type="Proteomes" id="UP000193801"/>
    </source>
</evidence>
<keyword evidence="8" id="KW-0963">Cytoplasm</keyword>